<dbReference type="OrthoDB" id="10003767at2759"/>
<organism evidence="1 2">
    <name type="scientific">Periconia macrospinosa</name>
    <dbReference type="NCBI Taxonomy" id="97972"/>
    <lineage>
        <taxon>Eukaryota</taxon>
        <taxon>Fungi</taxon>
        <taxon>Dikarya</taxon>
        <taxon>Ascomycota</taxon>
        <taxon>Pezizomycotina</taxon>
        <taxon>Dothideomycetes</taxon>
        <taxon>Pleosporomycetidae</taxon>
        <taxon>Pleosporales</taxon>
        <taxon>Massarineae</taxon>
        <taxon>Periconiaceae</taxon>
        <taxon>Periconia</taxon>
    </lineage>
</organism>
<dbReference type="EMBL" id="KZ805336">
    <property type="protein sequence ID" value="PVI03036.1"/>
    <property type="molecule type" value="Genomic_DNA"/>
</dbReference>
<dbReference type="GO" id="GO:0005739">
    <property type="term" value="C:mitochondrion"/>
    <property type="evidence" value="ECO:0007669"/>
    <property type="project" value="TreeGrafter"/>
</dbReference>
<dbReference type="Proteomes" id="UP000244855">
    <property type="component" value="Unassembled WGS sequence"/>
</dbReference>
<protein>
    <submittedName>
        <fullName evidence="1">Phosphotransferase family protein</fullName>
    </submittedName>
</protein>
<name>A0A2V1DYC8_9PLEO</name>
<evidence type="ECO:0000313" key="1">
    <source>
        <dbReference type="EMBL" id="PVI03036.1"/>
    </source>
</evidence>
<dbReference type="InterPro" id="IPR011009">
    <property type="entry name" value="Kinase-like_dom_sf"/>
</dbReference>
<dbReference type="Gene3D" id="3.30.200.20">
    <property type="entry name" value="Phosphorylase Kinase, domain 1"/>
    <property type="match status" value="1"/>
</dbReference>
<reference evidence="1 2" key="1">
    <citation type="journal article" date="2018" name="Sci. Rep.">
        <title>Comparative genomics provides insights into the lifestyle and reveals functional heterogeneity of dark septate endophytic fungi.</title>
        <authorList>
            <person name="Knapp D.G."/>
            <person name="Nemeth J.B."/>
            <person name="Barry K."/>
            <person name="Hainaut M."/>
            <person name="Henrissat B."/>
            <person name="Johnson J."/>
            <person name="Kuo A."/>
            <person name="Lim J.H.P."/>
            <person name="Lipzen A."/>
            <person name="Nolan M."/>
            <person name="Ohm R.A."/>
            <person name="Tamas L."/>
            <person name="Grigoriev I.V."/>
            <person name="Spatafora J.W."/>
            <person name="Nagy L.G."/>
            <person name="Kovacs G.M."/>
        </authorList>
    </citation>
    <scope>NUCLEOTIDE SEQUENCE [LARGE SCALE GENOMIC DNA]</scope>
    <source>
        <strain evidence="1 2">DSE2036</strain>
    </source>
</reference>
<keyword evidence="1" id="KW-0808">Transferase</keyword>
<dbReference type="GO" id="GO:0016740">
    <property type="term" value="F:transferase activity"/>
    <property type="evidence" value="ECO:0007669"/>
    <property type="project" value="UniProtKB-KW"/>
</dbReference>
<dbReference type="AlphaFoldDB" id="A0A2V1DYC8"/>
<gene>
    <name evidence="1" type="ORF">DM02DRAFT_726805</name>
</gene>
<dbReference type="STRING" id="97972.A0A2V1DYC8"/>
<dbReference type="SUPFAM" id="SSF56112">
    <property type="entry name" value="Protein kinase-like (PK-like)"/>
    <property type="match status" value="1"/>
</dbReference>
<keyword evidence="2" id="KW-1185">Reference proteome</keyword>
<accession>A0A2V1DYC8</accession>
<dbReference type="InterPro" id="IPR051035">
    <property type="entry name" value="Mito_inheritance_9"/>
</dbReference>
<sequence>MAQVYSARWNDASNHSKRRRIFNVPEFKRLAAAAVNQNAEDVRSLGKLAEGGFNRTFLITMRDGFQFVGRVPYPMTAPRNLVVASEVATMDFLRLHGIPVPHIYSYSTTSQNTAGTEYIFMDLVRGTKLGDIWFDLSEKARITVITSLVELESKLFALRFPASGSLYHIKDLQSASSRVEVPLPDSTPNSDFCIGPDTRLSLWYGKRADIEIDRGPFTDPAAVLTAGAKKEIAYLAKFGRPLHPFQRLRRDIYDYKKRLPSDHCSIPNSLQNYRDDICESPLTTPTLPPNFEELSEKEQFEQVELLRRRQLHYFYVAMTAKLNPIHYDALAYDYSILRRKLFDYSSCPWQGDNVTLKADLIYLVKNWSNIAAQESSTKDDAKALCPISFTEDEVLECERLNDSQIEADKLLQAYRDFVGIGVDGWVPLEEYESTKQREINLKACALEAAESEEERAILSEHWISDDFDEAEYS</sequence>
<evidence type="ECO:0000313" key="2">
    <source>
        <dbReference type="Proteomes" id="UP000244855"/>
    </source>
</evidence>
<dbReference type="PANTHER" id="PTHR36091">
    <property type="entry name" value="ALTERED INHERITANCE OF MITOCHONDRIA PROTEIN 9, MITOCHONDRIAL"/>
    <property type="match status" value="1"/>
</dbReference>
<proteinExistence type="predicted"/>
<dbReference type="PANTHER" id="PTHR36091:SF2">
    <property type="entry name" value="AMINOGLYCOSIDE PHOSPHOTRANSFERASE DOMAIN-CONTAINING PROTEIN"/>
    <property type="match status" value="1"/>
</dbReference>